<feature type="transmembrane region" description="Helical" evidence="7">
    <location>
        <begin position="97"/>
        <end position="115"/>
    </location>
</feature>
<dbReference type="InterPro" id="IPR008253">
    <property type="entry name" value="Marvel"/>
</dbReference>
<gene>
    <name evidence="10 11" type="primary">cmtm6</name>
</gene>
<keyword evidence="9" id="KW-1185">Reference proteome</keyword>
<dbReference type="GO" id="GO:0016020">
    <property type="term" value="C:membrane"/>
    <property type="evidence" value="ECO:0007669"/>
    <property type="project" value="UniProtKB-SubCell"/>
</dbReference>
<feature type="compositionally biased region" description="Polar residues" evidence="6">
    <location>
        <begin position="162"/>
        <end position="171"/>
    </location>
</feature>
<evidence type="ECO:0000256" key="4">
    <source>
        <dbReference type="ARBA" id="ARBA00023136"/>
    </source>
</evidence>
<evidence type="ECO:0000256" key="1">
    <source>
        <dbReference type="ARBA" id="ARBA00004141"/>
    </source>
</evidence>
<keyword evidence="2 5" id="KW-0812">Transmembrane</keyword>
<evidence type="ECO:0000313" key="11">
    <source>
        <dbReference type="RefSeq" id="XP_031432280.1"/>
    </source>
</evidence>
<dbReference type="KEGG" id="char:105904678"/>
<keyword evidence="4 5" id="KW-0472">Membrane</keyword>
<dbReference type="Pfam" id="PF01284">
    <property type="entry name" value="MARVEL"/>
    <property type="match status" value="1"/>
</dbReference>
<evidence type="ECO:0000256" key="7">
    <source>
        <dbReference type="SAM" id="Phobius"/>
    </source>
</evidence>
<dbReference type="InterPro" id="IPR050578">
    <property type="entry name" value="MARVEL-CKLF_proteins"/>
</dbReference>
<evidence type="ECO:0000313" key="9">
    <source>
        <dbReference type="Proteomes" id="UP000515152"/>
    </source>
</evidence>
<evidence type="ECO:0000313" key="10">
    <source>
        <dbReference type="RefSeq" id="XP_012688036.2"/>
    </source>
</evidence>
<name>A0A6P8GAY6_CLUHA</name>
<feature type="domain" description="MARVEL" evidence="8">
    <location>
        <begin position="23"/>
        <end position="150"/>
    </location>
</feature>
<dbReference type="GeneTree" id="ENSGT00940000157911"/>
<dbReference type="RefSeq" id="XP_012688036.2">
    <property type="nucleotide sequence ID" value="XM_012832582.3"/>
</dbReference>
<feature type="transmembrane region" description="Helical" evidence="7">
    <location>
        <begin position="127"/>
        <end position="146"/>
    </location>
</feature>
<evidence type="ECO:0000256" key="3">
    <source>
        <dbReference type="ARBA" id="ARBA00022989"/>
    </source>
</evidence>
<protein>
    <submittedName>
        <fullName evidence="10 11">CKLF-like MARVEL transmembrane domain-containing protein 6</fullName>
    </submittedName>
</protein>
<dbReference type="PROSITE" id="PS51225">
    <property type="entry name" value="MARVEL"/>
    <property type="match status" value="1"/>
</dbReference>
<accession>A0A6P8GAY6</accession>
<sequence>MADHASPYVPTTTAVPKSSTFGYLKLPGFVFKLIELVLSFVAFVLEEVVTTCNACSHLYFFEFVSCTAFLFTLLLLILLATPLYEKVGFSQWDPLDFVYTVGIALLFIIASAVFLSDNGGSELEKAAGVFGIIASLVFFANAAYLYKVKGKGVIPCTTSRTETIQHPQDQQPPGAVGPESEKLTNGQGV</sequence>
<feature type="region of interest" description="Disordered" evidence="6">
    <location>
        <begin position="162"/>
        <end position="189"/>
    </location>
</feature>
<evidence type="ECO:0000256" key="6">
    <source>
        <dbReference type="SAM" id="MobiDB-lite"/>
    </source>
</evidence>
<dbReference type="CTD" id="54918"/>
<dbReference type="PANTHER" id="PTHR22776">
    <property type="entry name" value="MARVEL-CONTAINING POTENTIAL LIPID RAFT-ASSOCIATED PROTEIN"/>
    <property type="match status" value="1"/>
</dbReference>
<dbReference type="GeneID" id="105904678"/>
<feature type="transmembrane region" description="Helical" evidence="7">
    <location>
        <begin position="26"/>
        <end position="45"/>
    </location>
</feature>
<dbReference type="PANTHER" id="PTHR22776:SF25">
    <property type="entry name" value="CKLF-LIKE MARVEL TRANSMEMBRANE DOMAIN-CONTAINING PROTEIN 6"/>
    <property type="match status" value="1"/>
</dbReference>
<dbReference type="Proteomes" id="UP000515152">
    <property type="component" value="Chromosome 11"/>
</dbReference>
<comment type="subcellular location">
    <subcellularLocation>
        <location evidence="1">Membrane</location>
        <topology evidence="1">Multi-pass membrane protein</topology>
    </subcellularLocation>
</comment>
<dbReference type="OrthoDB" id="10028364at2759"/>
<dbReference type="AlphaFoldDB" id="A0A6P8GAY6"/>
<evidence type="ECO:0000256" key="5">
    <source>
        <dbReference type="PROSITE-ProRule" id="PRU00581"/>
    </source>
</evidence>
<reference evidence="10 11" key="1">
    <citation type="submission" date="2025-04" db="UniProtKB">
        <authorList>
            <consortium name="RefSeq"/>
        </authorList>
    </citation>
    <scope>IDENTIFICATION</scope>
</reference>
<dbReference type="RefSeq" id="XP_031432280.1">
    <property type="nucleotide sequence ID" value="XM_031576420.2"/>
</dbReference>
<evidence type="ECO:0000256" key="2">
    <source>
        <dbReference type="ARBA" id="ARBA00022692"/>
    </source>
</evidence>
<keyword evidence="3 7" id="KW-1133">Transmembrane helix</keyword>
<organism evidence="9 11">
    <name type="scientific">Clupea harengus</name>
    <name type="common">Atlantic herring</name>
    <dbReference type="NCBI Taxonomy" id="7950"/>
    <lineage>
        <taxon>Eukaryota</taxon>
        <taxon>Metazoa</taxon>
        <taxon>Chordata</taxon>
        <taxon>Craniata</taxon>
        <taxon>Vertebrata</taxon>
        <taxon>Euteleostomi</taxon>
        <taxon>Actinopterygii</taxon>
        <taxon>Neopterygii</taxon>
        <taxon>Teleostei</taxon>
        <taxon>Clupei</taxon>
        <taxon>Clupeiformes</taxon>
        <taxon>Clupeoidei</taxon>
        <taxon>Clupeidae</taxon>
        <taxon>Clupea</taxon>
    </lineage>
</organism>
<feature type="transmembrane region" description="Helical" evidence="7">
    <location>
        <begin position="57"/>
        <end position="77"/>
    </location>
</feature>
<evidence type="ECO:0000259" key="8">
    <source>
        <dbReference type="PROSITE" id="PS51225"/>
    </source>
</evidence>
<proteinExistence type="predicted"/>